<protein>
    <submittedName>
        <fullName evidence="1">Uncharacterized protein</fullName>
    </submittedName>
</protein>
<comment type="caution">
    <text evidence="1">The sequence shown here is derived from an EMBL/GenBank/DDBJ whole genome shotgun (WGS) entry which is preliminary data.</text>
</comment>
<reference evidence="1" key="1">
    <citation type="submission" date="2019-04" db="EMBL/GenBank/DDBJ databases">
        <title>Microbes associate with the intestines of laboratory mice.</title>
        <authorList>
            <person name="Navarre W."/>
            <person name="Wong E."/>
            <person name="Huang K."/>
            <person name="Tropini C."/>
            <person name="Ng K."/>
            <person name="Yu B."/>
        </authorList>
    </citation>
    <scope>NUCLEOTIDE SEQUENCE</scope>
    <source>
        <strain evidence="1">NM72_1-8</strain>
    </source>
</reference>
<evidence type="ECO:0000313" key="1">
    <source>
        <dbReference type="EMBL" id="TGY00718.1"/>
    </source>
</evidence>
<keyword evidence="2" id="KW-1185">Reference proteome</keyword>
<organism evidence="1 2">
    <name type="scientific">Hominisplanchenecus murintestinalis</name>
    <dbReference type="NCBI Taxonomy" id="2941517"/>
    <lineage>
        <taxon>Bacteria</taxon>
        <taxon>Bacillati</taxon>
        <taxon>Bacillota</taxon>
        <taxon>Clostridia</taxon>
        <taxon>Lachnospirales</taxon>
        <taxon>Lachnospiraceae</taxon>
        <taxon>Hominisplanchenecus</taxon>
    </lineage>
</organism>
<evidence type="ECO:0000313" key="2">
    <source>
        <dbReference type="Proteomes" id="UP000307720"/>
    </source>
</evidence>
<gene>
    <name evidence="1" type="ORF">E5357_00665</name>
</gene>
<accession>A0AC61R335</accession>
<dbReference type="Proteomes" id="UP000307720">
    <property type="component" value="Unassembled WGS sequence"/>
</dbReference>
<name>A0AC61R335_9FIRM</name>
<proteinExistence type="predicted"/>
<dbReference type="EMBL" id="SRZB01000001">
    <property type="protein sequence ID" value="TGY00718.1"/>
    <property type="molecule type" value="Genomic_DNA"/>
</dbReference>
<sequence length="1411" mass="155470">MKRKHYFGIIVMCILLGTFALGSLAVHAEETGAVTINPVDYGADPTGQNDSAEAVWRAFEAAKEATANGASHVTVEFPEGEYHIYKDRVQQREYHTSNTNSIENRMKWIGLLIEGQENFTLKGNGSLFMLHGNMMALAVVHSRNVTLEDFSWDFGVPTISEMTVTGTGTASDGKPYTDYRIPACFPHEITGNTITWQSERSPYTDQYYWTQTGFHNPSYGIVAYQPNGEMSRNYYTDAGPFTNVSSIQTMEDTDNTGDTYIRIVYTSKTARMEELQKEGAVLQLAANAHRQTAGAFTWESENVTARKVNVHYMHGFGWLIQMSKDVYYYECNLVPREDSGHIVVSFADGIHASGAAGELVIEDCNFANTHDDPINLHGTFTRVEQRVSDKELVLKYIHNQQGGFPQFHPGDKVAFFTRDTLESTDNETLYTVASVVNPGESGNDLRTMQVTFEETLPSNLSDKIGNEPKYVAENVTYAPKVTIRNCTFRQVPTRGILCTTRNPVLIEGNTFKNMSMATIFLSNDSNDWYESGPIRDMTIRNNEFYIKSIGRTSWDYAPAVYVHPVTKGGGLPSAENPIHKNITIDGNIFHMDCDTVVKAESVENLTITNNVILRTNPEVSLEISSPQDRILEGEKLTLDTEADGKRFTAATENVYEFTKCKNVTLEGNTYDDGLKRYAVLSNMPDEYLNNRDKDIMVAYDRNQPASEPVSDVRYNSSAPEILSVDKNGRMTAKKAGTAEVWAYYVWNGEEIHSNRVSVTVVGADELPPEDVVTINGEDNRILERIGAEISFSANVASGKTVLWSVEDFLTGGSTDAASIDENGILTARKNGIVLVKAVSGLSVDRKIVIISASITGDRNADFTITREDAENYTLTEDKITIDMQTGDLYNNNNTLKNLFLYQIPESLDRNNLRTVIKLENLPAKESGQWDTVSFFLYKDDDNYISGGKKSHYDGIVTVAETNGSAAETGGDAAQNELSSAYLGFYKNGNTVSVDFKTEDGQWQHVRDIPADMLGSSYKIGFSAWETNDRGKTAVFSGLRVGSGNVSYEQLCSQEAISFMELENQAPVAAGAAFDSDSYEVGDTAAVNYDYSDPEGDDEGKTLFCFTYSNGVREVTENPSFKLEYEGTVECWVYPVDKKGRPGTPAVTAKAQVNPMKVPGETEGLQSAVEEAEKLNLDGYTVESVKKFQSALEEARRVLASGSGQEEIDEALRALQKAREELEKKPSGGEQNPPGGNQNPPGDNQKPPEGNQNPGIQKPAAVPAVGTVIVTGGIQYKVTKSDAKNGTAAAVKLESKKKSRIVIADTVKKDGFTFKVTEINQKAFQKNKKIKSLVIGGNVKKIGSAAFYKCAKLKKVTFKGKALPQIGKKAFKGIAVKCKVTVPKKTSAKQLKKWKKKMKAAGAGSRTVYKKK</sequence>